<evidence type="ECO:0000313" key="2">
    <source>
        <dbReference type="EMBL" id="KAJ8070331.1"/>
    </source>
</evidence>
<gene>
    <name evidence="2" type="ORF">OCU04_000711</name>
</gene>
<proteinExistence type="predicted"/>
<feature type="compositionally biased region" description="Low complexity" evidence="1">
    <location>
        <begin position="1"/>
        <end position="19"/>
    </location>
</feature>
<evidence type="ECO:0000313" key="3">
    <source>
        <dbReference type="Proteomes" id="UP001152300"/>
    </source>
</evidence>
<feature type="region of interest" description="Disordered" evidence="1">
    <location>
        <begin position="82"/>
        <end position="104"/>
    </location>
</feature>
<feature type="region of interest" description="Disordered" evidence="1">
    <location>
        <begin position="1"/>
        <end position="45"/>
    </location>
</feature>
<feature type="region of interest" description="Disordered" evidence="1">
    <location>
        <begin position="173"/>
        <end position="196"/>
    </location>
</feature>
<dbReference type="AlphaFoldDB" id="A0A9X0AWM9"/>
<comment type="caution">
    <text evidence="2">The sequence shown here is derived from an EMBL/GenBank/DDBJ whole genome shotgun (WGS) entry which is preliminary data.</text>
</comment>
<evidence type="ECO:0000256" key="1">
    <source>
        <dbReference type="SAM" id="MobiDB-lite"/>
    </source>
</evidence>
<sequence length="227" mass="25248">MKSTSSSNKISNTNTHQTPTPKPKTKMSTQNIRTLPPGQSPNRATTCHAEKTFHHFCGHITTFYTHHSPPCIACQNQDGFSLSRTTSSGSSQSRSSTLRQRVTQTVSQSASSAVEVLSGLARRLTVQLTDSRAIPITSLEYSFAARVPCPQVVDEPLYETLPCKNCAESMGLGESGSGEVAEREMSEREEEEWVKRREKVEADMKEWVAKMNDWDRGVRVLRRDVDG</sequence>
<dbReference type="OrthoDB" id="3500541at2759"/>
<name>A0A9X0AWM9_9HELO</name>
<reference evidence="2" key="1">
    <citation type="submission" date="2022-11" db="EMBL/GenBank/DDBJ databases">
        <title>Genome Resource of Sclerotinia nivalis Strain SnTB1, a Plant Pathogen Isolated from American Ginseng.</title>
        <authorList>
            <person name="Fan S."/>
        </authorList>
    </citation>
    <scope>NUCLEOTIDE SEQUENCE</scope>
    <source>
        <strain evidence="2">SnTB1</strain>
    </source>
</reference>
<organism evidence="2 3">
    <name type="scientific">Sclerotinia nivalis</name>
    <dbReference type="NCBI Taxonomy" id="352851"/>
    <lineage>
        <taxon>Eukaryota</taxon>
        <taxon>Fungi</taxon>
        <taxon>Dikarya</taxon>
        <taxon>Ascomycota</taxon>
        <taxon>Pezizomycotina</taxon>
        <taxon>Leotiomycetes</taxon>
        <taxon>Helotiales</taxon>
        <taxon>Sclerotiniaceae</taxon>
        <taxon>Sclerotinia</taxon>
    </lineage>
</organism>
<dbReference type="Proteomes" id="UP001152300">
    <property type="component" value="Unassembled WGS sequence"/>
</dbReference>
<accession>A0A9X0AWM9</accession>
<dbReference type="EMBL" id="JAPEIS010000001">
    <property type="protein sequence ID" value="KAJ8070331.1"/>
    <property type="molecule type" value="Genomic_DNA"/>
</dbReference>
<keyword evidence="3" id="KW-1185">Reference proteome</keyword>
<protein>
    <submittedName>
        <fullName evidence="2">Uncharacterized protein</fullName>
    </submittedName>
</protein>